<dbReference type="EMBL" id="LBWP01000015">
    <property type="protein sequence ID" value="KKR10788.1"/>
    <property type="molecule type" value="Genomic_DNA"/>
</dbReference>
<protein>
    <submittedName>
        <fullName evidence="1">Uncharacterized protein</fullName>
    </submittedName>
</protein>
<dbReference type="Proteomes" id="UP000034246">
    <property type="component" value="Unassembled WGS sequence"/>
</dbReference>
<comment type="caution">
    <text evidence="1">The sequence shown here is derived from an EMBL/GenBank/DDBJ whole genome shotgun (WGS) entry which is preliminary data.</text>
</comment>
<accession>A0A0G0N5V4</accession>
<dbReference type="STRING" id="1618550.UT39_C0015G0001"/>
<sequence length="332" mass="37913">MERNGDKSYLEQVDIVMNSRYPLVGNNLELTNLLSSDVDQGFSFESNNPRILKFGVEMILSRAFDSQRKHVLNPTHNSGTAVDLLAVELKANPKNVAVGYLQPLDDQEEAKEYVIQTKEPLKRSVDMPNPYLWTVQTEISGLDRRSEDVYHKAVLKKLRSATRDFGIGFGVLSGIYLGMTTQEVLKFFQDENFKTYLQRMGLKSPSMARRGDRGTDDPSKMGDYDAIDMIKRTMQENPIDGYDPSLNIARKKGWVPNDRRRVHYGKEQIVQEVVPHVHPLTADKVAISESESMFNPYELGLVRRHIAMKYSSILTSEIDRAHLVPVRPIPRW</sequence>
<proteinExistence type="predicted"/>
<reference evidence="1 2" key="1">
    <citation type="journal article" date="2015" name="Nature">
        <title>rRNA introns, odd ribosomes, and small enigmatic genomes across a large radiation of phyla.</title>
        <authorList>
            <person name="Brown C.T."/>
            <person name="Hug L.A."/>
            <person name="Thomas B.C."/>
            <person name="Sharon I."/>
            <person name="Castelle C.J."/>
            <person name="Singh A."/>
            <person name="Wilkins M.J."/>
            <person name="Williams K.H."/>
            <person name="Banfield J.F."/>
        </authorList>
    </citation>
    <scope>NUCLEOTIDE SEQUENCE [LARGE SCALE GENOMIC DNA]</scope>
</reference>
<name>A0A0G0N5V4_9BACT</name>
<organism evidence="1 2">
    <name type="scientific">Candidatus Woesebacteria bacterium GW2011_GWA1_39_21</name>
    <dbReference type="NCBI Taxonomy" id="1618550"/>
    <lineage>
        <taxon>Bacteria</taxon>
        <taxon>Candidatus Woeseibacteriota</taxon>
    </lineage>
</organism>
<dbReference type="AlphaFoldDB" id="A0A0G0N5V4"/>
<evidence type="ECO:0000313" key="2">
    <source>
        <dbReference type="Proteomes" id="UP000034246"/>
    </source>
</evidence>
<evidence type="ECO:0000313" key="1">
    <source>
        <dbReference type="EMBL" id="KKR10788.1"/>
    </source>
</evidence>
<gene>
    <name evidence="1" type="ORF">UT39_C0015G0001</name>
</gene>